<organism evidence="2">
    <name type="scientific">viral metagenome</name>
    <dbReference type="NCBI Taxonomy" id="1070528"/>
    <lineage>
        <taxon>unclassified sequences</taxon>
        <taxon>metagenomes</taxon>
        <taxon>organismal metagenomes</taxon>
    </lineage>
</organism>
<dbReference type="AlphaFoldDB" id="A0A6M3ITY0"/>
<protein>
    <submittedName>
        <fullName evidence="2">Uncharacterized protein</fullName>
    </submittedName>
</protein>
<accession>A0A6M3ITY0</accession>
<reference evidence="2" key="1">
    <citation type="submission" date="2020-03" db="EMBL/GenBank/DDBJ databases">
        <title>The deep terrestrial virosphere.</title>
        <authorList>
            <person name="Holmfeldt K."/>
            <person name="Nilsson E."/>
            <person name="Simone D."/>
            <person name="Lopez-Fernandez M."/>
            <person name="Wu X."/>
            <person name="de Brujin I."/>
            <person name="Lundin D."/>
            <person name="Andersson A."/>
            <person name="Bertilsson S."/>
            <person name="Dopson M."/>
        </authorList>
    </citation>
    <scope>NUCLEOTIDE SEQUENCE</scope>
    <source>
        <strain evidence="2">MM415B01035</strain>
    </source>
</reference>
<sequence>MLSTQRGNPDGIHTQVFEKGRTYTEEQMGKSLMRGFLFAGMAEEVVPMNKKAIGSAPHKQAVAVAPDNKGQSTGMKRATSKG</sequence>
<dbReference type="EMBL" id="MT141423">
    <property type="protein sequence ID" value="QJA60864.1"/>
    <property type="molecule type" value="Genomic_DNA"/>
</dbReference>
<proteinExistence type="predicted"/>
<evidence type="ECO:0000256" key="1">
    <source>
        <dbReference type="SAM" id="MobiDB-lite"/>
    </source>
</evidence>
<feature type="region of interest" description="Disordered" evidence="1">
    <location>
        <begin position="60"/>
        <end position="82"/>
    </location>
</feature>
<gene>
    <name evidence="2" type="ORF">MM415B01035_0006</name>
</gene>
<name>A0A6M3ITY0_9ZZZZ</name>
<evidence type="ECO:0000313" key="2">
    <source>
        <dbReference type="EMBL" id="QJA60864.1"/>
    </source>
</evidence>